<protein>
    <submittedName>
        <fullName evidence="1">Uncharacterized protein</fullName>
    </submittedName>
</protein>
<accession>A0A1H5GBN2</accession>
<dbReference type="Proteomes" id="UP000198992">
    <property type="component" value="Unassembled WGS sequence"/>
</dbReference>
<dbReference type="AlphaFoldDB" id="A0A1H5GBN2"/>
<organism evidence="1 2">
    <name type="scientific">Bradyrhizobium erythrophlei</name>
    <dbReference type="NCBI Taxonomy" id="1437360"/>
    <lineage>
        <taxon>Bacteria</taxon>
        <taxon>Pseudomonadati</taxon>
        <taxon>Pseudomonadota</taxon>
        <taxon>Alphaproteobacteria</taxon>
        <taxon>Hyphomicrobiales</taxon>
        <taxon>Nitrobacteraceae</taxon>
        <taxon>Bradyrhizobium</taxon>
    </lineage>
</organism>
<reference evidence="1 2" key="1">
    <citation type="submission" date="2016-10" db="EMBL/GenBank/DDBJ databases">
        <authorList>
            <person name="de Groot N.N."/>
        </authorList>
    </citation>
    <scope>NUCLEOTIDE SEQUENCE [LARGE SCALE GENOMIC DNA]</scope>
    <source>
        <strain evidence="1 2">MT12</strain>
    </source>
</reference>
<gene>
    <name evidence="1" type="ORF">SAMN05444164_7015</name>
</gene>
<evidence type="ECO:0000313" key="2">
    <source>
        <dbReference type="Proteomes" id="UP000198992"/>
    </source>
</evidence>
<evidence type="ECO:0000313" key="1">
    <source>
        <dbReference type="EMBL" id="SEE12894.1"/>
    </source>
</evidence>
<name>A0A1H5GBN2_9BRAD</name>
<sequence>MTIITPYRIFVADAVLADLKARRRNTSWRKAEYLLDS</sequence>
<dbReference type="EMBL" id="FNTH01000001">
    <property type="protein sequence ID" value="SEE12894.1"/>
    <property type="molecule type" value="Genomic_DNA"/>
</dbReference>
<proteinExistence type="predicted"/>